<sequence>MESVNAVGNYRAQWGEGPIWWNDRLLYVDIEKHLVLEYDPESGEEKSWNVSDTVGRIGTVVPRIKTDGGDLLVAGDTGLHFLDRSTGKTTAITDPEPDKENNRFNDGKCSPDGRFFAGTISLVKNQGDATLYRLDPDLTLHTAFEGVTNSNGIIWSADGATCYYIDTPRLEVMAFDYSPDTGQLSKQRNVISTSDISASPDGMTIDANGNLWVAFCHGACVACYDPNSGKELHRVELPCLETTACAFGGNGLDELYVTTGIHKTETEEHAGRLLKVTGLGVQGVAATPFAG</sequence>
<comment type="cofactor">
    <cofactor evidence="2">
        <name>Ca(2+)</name>
        <dbReference type="ChEBI" id="CHEBI:29108"/>
    </cofactor>
</comment>
<evidence type="ECO:0000256" key="12">
    <source>
        <dbReference type="ARBA" id="ARBA00022837"/>
    </source>
</evidence>
<dbReference type="Pfam" id="PF08450">
    <property type="entry name" value="SGL"/>
    <property type="match status" value="1"/>
</dbReference>
<proteinExistence type="inferred from homology"/>
<evidence type="ECO:0000313" key="18">
    <source>
        <dbReference type="EMBL" id="BDS06241.1"/>
    </source>
</evidence>
<dbReference type="InterPro" id="IPR011042">
    <property type="entry name" value="6-blade_b-propeller_TolB-like"/>
</dbReference>
<reference evidence="18" key="1">
    <citation type="submission" date="2024-07" db="EMBL/GenBank/DDBJ databases">
        <title>Complete genome sequence of Verrucomicrobiaceae bacterium NT6N.</title>
        <authorList>
            <person name="Huang C."/>
            <person name="Takami H."/>
            <person name="Hamasaki K."/>
        </authorList>
    </citation>
    <scope>NUCLEOTIDE SEQUENCE</scope>
    <source>
        <strain evidence="18">NT6N</strain>
    </source>
</reference>
<comment type="similarity">
    <text evidence="6">Belongs to the SMP-30/CGR1 family.</text>
</comment>
<evidence type="ECO:0000256" key="3">
    <source>
        <dbReference type="ARBA" id="ARBA00001936"/>
    </source>
</evidence>
<dbReference type="KEGG" id="osu:NT6N_12810"/>
<dbReference type="InterPro" id="IPR005511">
    <property type="entry name" value="SMP-30"/>
</dbReference>
<feature type="binding site" evidence="15">
    <location>
        <position position="103"/>
    </location>
    <ligand>
        <name>substrate</name>
    </ligand>
</feature>
<comment type="cofactor">
    <cofactor evidence="15">
        <name>Zn(2+)</name>
        <dbReference type="ChEBI" id="CHEBI:29105"/>
    </cofactor>
    <text evidence="15">Binds 1 divalent metal cation per subunit.</text>
</comment>
<protein>
    <recommendedName>
        <fullName evidence="8">Regucalcin</fullName>
        <ecNumber evidence="7">3.1.1.17</ecNumber>
    </recommendedName>
    <alternativeName>
        <fullName evidence="13">Gluconolactonase</fullName>
    </alternativeName>
</protein>
<keyword evidence="10 15" id="KW-0479">Metal-binding</keyword>
<evidence type="ECO:0000256" key="5">
    <source>
        <dbReference type="ARBA" id="ARBA00004496"/>
    </source>
</evidence>
<feature type="binding site" evidence="15">
    <location>
        <position position="105"/>
    </location>
    <ligand>
        <name>substrate</name>
    </ligand>
</feature>
<evidence type="ECO:0000256" key="2">
    <source>
        <dbReference type="ARBA" id="ARBA00001913"/>
    </source>
</evidence>
<dbReference type="GO" id="GO:0030234">
    <property type="term" value="F:enzyme regulator activity"/>
    <property type="evidence" value="ECO:0007669"/>
    <property type="project" value="InterPro"/>
</dbReference>
<dbReference type="InterPro" id="IPR013658">
    <property type="entry name" value="SGL"/>
</dbReference>
<feature type="region of interest" description="Disordered" evidence="16">
    <location>
        <begin position="88"/>
        <end position="107"/>
    </location>
</feature>
<name>A0AAT9FJW4_9BACT</name>
<evidence type="ECO:0000256" key="14">
    <source>
        <dbReference type="PIRSR" id="PIRSR605511-1"/>
    </source>
</evidence>
<keyword evidence="11" id="KW-0378">Hydrolase</keyword>
<evidence type="ECO:0000256" key="15">
    <source>
        <dbReference type="PIRSR" id="PIRSR605511-2"/>
    </source>
</evidence>
<dbReference type="Gene3D" id="2.120.10.30">
    <property type="entry name" value="TolB, C-terminal domain"/>
    <property type="match status" value="1"/>
</dbReference>
<dbReference type="InterPro" id="IPR008367">
    <property type="entry name" value="Regucalcin"/>
</dbReference>
<dbReference type="GO" id="GO:0019853">
    <property type="term" value="P:L-ascorbic acid biosynthetic process"/>
    <property type="evidence" value="ECO:0007669"/>
    <property type="project" value="TreeGrafter"/>
</dbReference>
<evidence type="ECO:0000256" key="1">
    <source>
        <dbReference type="ARBA" id="ARBA00001589"/>
    </source>
</evidence>
<keyword evidence="15" id="KW-0862">Zinc</keyword>
<evidence type="ECO:0000256" key="4">
    <source>
        <dbReference type="ARBA" id="ARBA00001946"/>
    </source>
</evidence>
<feature type="binding site" evidence="15">
    <location>
        <position position="151"/>
    </location>
    <ligand>
        <name>a divalent metal cation</name>
        <dbReference type="ChEBI" id="CHEBI:60240"/>
    </ligand>
</feature>
<keyword evidence="9" id="KW-0963">Cytoplasm</keyword>
<evidence type="ECO:0000256" key="7">
    <source>
        <dbReference type="ARBA" id="ARBA00013227"/>
    </source>
</evidence>
<feature type="domain" description="SMP-30/Gluconolactonase/LRE-like region" evidence="17">
    <location>
        <begin position="14"/>
        <end position="259"/>
    </location>
</feature>
<dbReference type="AlphaFoldDB" id="A0AAT9FJW4"/>
<dbReference type="PANTHER" id="PTHR10907">
    <property type="entry name" value="REGUCALCIN"/>
    <property type="match status" value="1"/>
</dbReference>
<feature type="active site" description="Proton donor/acceptor" evidence="14">
    <location>
        <position position="201"/>
    </location>
</feature>
<comment type="subcellular location">
    <subcellularLocation>
        <location evidence="5">Cytoplasm</location>
    </subcellularLocation>
</comment>
<comment type="catalytic activity">
    <reaction evidence="1">
        <text>D-glucono-1,5-lactone + H2O = D-gluconate + H(+)</text>
        <dbReference type="Rhea" id="RHEA:10440"/>
        <dbReference type="ChEBI" id="CHEBI:15377"/>
        <dbReference type="ChEBI" id="CHEBI:15378"/>
        <dbReference type="ChEBI" id="CHEBI:16217"/>
        <dbReference type="ChEBI" id="CHEBI:18391"/>
        <dbReference type="EC" id="3.1.1.17"/>
    </reaction>
</comment>
<dbReference type="SUPFAM" id="SSF63829">
    <property type="entry name" value="Calcium-dependent phosphotriesterase"/>
    <property type="match status" value="1"/>
</dbReference>
<dbReference type="EMBL" id="AP026866">
    <property type="protein sequence ID" value="BDS06241.1"/>
    <property type="molecule type" value="Genomic_DNA"/>
</dbReference>
<dbReference type="GO" id="GO:0004341">
    <property type="term" value="F:gluconolactonase activity"/>
    <property type="evidence" value="ECO:0007669"/>
    <property type="project" value="UniProtKB-EC"/>
</dbReference>
<evidence type="ECO:0000256" key="8">
    <source>
        <dbReference type="ARBA" id="ARBA00016808"/>
    </source>
</evidence>
<dbReference type="PANTHER" id="PTHR10907:SF47">
    <property type="entry name" value="REGUCALCIN"/>
    <property type="match status" value="1"/>
</dbReference>
<dbReference type="EC" id="3.1.1.17" evidence="7"/>
<feature type="compositionally biased region" description="Basic and acidic residues" evidence="16">
    <location>
        <begin position="96"/>
        <end position="107"/>
    </location>
</feature>
<comment type="cofactor">
    <cofactor evidence="4">
        <name>Mg(2+)</name>
        <dbReference type="ChEBI" id="CHEBI:18420"/>
    </cofactor>
</comment>
<organism evidence="18">
    <name type="scientific">Oceaniferula spumae</name>
    <dbReference type="NCBI Taxonomy" id="2979115"/>
    <lineage>
        <taxon>Bacteria</taxon>
        <taxon>Pseudomonadati</taxon>
        <taxon>Verrucomicrobiota</taxon>
        <taxon>Verrucomicrobiia</taxon>
        <taxon>Verrucomicrobiales</taxon>
        <taxon>Verrucomicrobiaceae</taxon>
        <taxon>Oceaniferula</taxon>
    </lineage>
</organism>
<evidence type="ECO:0000256" key="11">
    <source>
        <dbReference type="ARBA" id="ARBA00022801"/>
    </source>
</evidence>
<evidence type="ECO:0000256" key="6">
    <source>
        <dbReference type="ARBA" id="ARBA00008853"/>
    </source>
</evidence>
<dbReference type="GO" id="GO:0005737">
    <property type="term" value="C:cytoplasm"/>
    <property type="evidence" value="ECO:0007669"/>
    <property type="project" value="UniProtKB-SubCell"/>
</dbReference>
<feature type="binding site" evidence="15">
    <location>
        <position position="201"/>
    </location>
    <ligand>
        <name>a divalent metal cation</name>
        <dbReference type="ChEBI" id="CHEBI:60240"/>
    </ligand>
</feature>
<feature type="binding site" evidence="15">
    <location>
        <position position="16"/>
    </location>
    <ligand>
        <name>a divalent metal cation</name>
        <dbReference type="ChEBI" id="CHEBI:60240"/>
    </ligand>
</feature>
<evidence type="ECO:0000256" key="13">
    <source>
        <dbReference type="ARBA" id="ARBA00032464"/>
    </source>
</evidence>
<dbReference type="GO" id="GO:0005509">
    <property type="term" value="F:calcium ion binding"/>
    <property type="evidence" value="ECO:0007669"/>
    <property type="project" value="InterPro"/>
</dbReference>
<evidence type="ECO:0000259" key="17">
    <source>
        <dbReference type="Pfam" id="PF08450"/>
    </source>
</evidence>
<dbReference type="PRINTS" id="PR01791">
    <property type="entry name" value="REGUCALCIN"/>
</dbReference>
<evidence type="ECO:0000256" key="9">
    <source>
        <dbReference type="ARBA" id="ARBA00022490"/>
    </source>
</evidence>
<comment type="cofactor">
    <cofactor evidence="3">
        <name>Mn(2+)</name>
        <dbReference type="ChEBI" id="CHEBI:29035"/>
    </cofactor>
</comment>
<evidence type="ECO:0000256" key="10">
    <source>
        <dbReference type="ARBA" id="ARBA00022723"/>
    </source>
</evidence>
<dbReference type="PRINTS" id="PR01790">
    <property type="entry name" value="SMP30FAMILY"/>
</dbReference>
<accession>A0AAT9FJW4</accession>
<keyword evidence="12" id="KW-0106">Calcium</keyword>
<gene>
    <name evidence="18" type="ORF">NT6N_12810</name>
</gene>
<evidence type="ECO:0000256" key="16">
    <source>
        <dbReference type="SAM" id="MobiDB-lite"/>
    </source>
</evidence>